<organism evidence="12 13">
    <name type="scientific">Dongia sedimenti</name>
    <dbReference type="NCBI Taxonomy" id="3064282"/>
    <lineage>
        <taxon>Bacteria</taxon>
        <taxon>Pseudomonadati</taxon>
        <taxon>Pseudomonadota</taxon>
        <taxon>Alphaproteobacteria</taxon>
        <taxon>Rhodospirillales</taxon>
        <taxon>Dongiaceae</taxon>
        <taxon>Dongia</taxon>
    </lineage>
</organism>
<dbReference type="Pfam" id="PF02518">
    <property type="entry name" value="HATPase_c"/>
    <property type="match status" value="1"/>
</dbReference>
<accession>A0ABU0YIU7</accession>
<dbReference type="InterPro" id="IPR003594">
    <property type="entry name" value="HATPase_dom"/>
</dbReference>
<dbReference type="PANTHER" id="PTHR43065:SF49">
    <property type="entry name" value="HISTIDINE KINASE"/>
    <property type="match status" value="1"/>
</dbReference>
<evidence type="ECO:0000313" key="12">
    <source>
        <dbReference type="EMBL" id="MDQ7247639.1"/>
    </source>
</evidence>
<keyword evidence="4" id="KW-0597">Phosphoprotein</keyword>
<evidence type="ECO:0000256" key="2">
    <source>
        <dbReference type="ARBA" id="ARBA00004370"/>
    </source>
</evidence>
<dbReference type="SMART" id="SM00304">
    <property type="entry name" value="HAMP"/>
    <property type="match status" value="1"/>
</dbReference>
<dbReference type="Gene3D" id="6.10.340.10">
    <property type="match status" value="1"/>
</dbReference>
<evidence type="ECO:0000256" key="7">
    <source>
        <dbReference type="SAM" id="Coils"/>
    </source>
</evidence>
<dbReference type="Pfam" id="PF00512">
    <property type="entry name" value="HisKA"/>
    <property type="match status" value="1"/>
</dbReference>
<dbReference type="InterPro" id="IPR003661">
    <property type="entry name" value="HisK_dim/P_dom"/>
</dbReference>
<dbReference type="InterPro" id="IPR004358">
    <property type="entry name" value="Sig_transdc_His_kin-like_C"/>
</dbReference>
<evidence type="ECO:0000256" key="9">
    <source>
        <dbReference type="SAM" id="Phobius"/>
    </source>
</evidence>
<keyword evidence="13" id="KW-1185">Reference proteome</keyword>
<keyword evidence="9" id="KW-0812">Transmembrane</keyword>
<dbReference type="Proteomes" id="UP001230156">
    <property type="component" value="Unassembled WGS sequence"/>
</dbReference>
<dbReference type="SMART" id="SM00387">
    <property type="entry name" value="HATPase_c"/>
    <property type="match status" value="1"/>
</dbReference>
<dbReference type="EMBL" id="JAUYVI010000003">
    <property type="protein sequence ID" value="MDQ7247639.1"/>
    <property type="molecule type" value="Genomic_DNA"/>
</dbReference>
<dbReference type="SMART" id="SM00388">
    <property type="entry name" value="HisKA"/>
    <property type="match status" value="1"/>
</dbReference>
<dbReference type="InterPro" id="IPR036097">
    <property type="entry name" value="HisK_dim/P_sf"/>
</dbReference>
<evidence type="ECO:0000256" key="5">
    <source>
        <dbReference type="ARBA" id="ARBA00022679"/>
    </source>
</evidence>
<dbReference type="SUPFAM" id="SSF55874">
    <property type="entry name" value="ATPase domain of HSP90 chaperone/DNA topoisomerase II/histidine kinase"/>
    <property type="match status" value="1"/>
</dbReference>
<evidence type="ECO:0000256" key="1">
    <source>
        <dbReference type="ARBA" id="ARBA00000085"/>
    </source>
</evidence>
<evidence type="ECO:0000259" key="11">
    <source>
        <dbReference type="PROSITE" id="PS50885"/>
    </source>
</evidence>
<comment type="catalytic activity">
    <reaction evidence="1">
        <text>ATP + protein L-histidine = ADP + protein N-phospho-L-histidine.</text>
        <dbReference type="EC" id="2.7.13.3"/>
    </reaction>
</comment>
<dbReference type="EC" id="2.7.13.3" evidence="3"/>
<feature type="coiled-coil region" evidence="7">
    <location>
        <begin position="340"/>
        <end position="367"/>
    </location>
</feature>
<dbReference type="RefSeq" id="WP_379955072.1">
    <property type="nucleotide sequence ID" value="NZ_JAUYVI010000003.1"/>
</dbReference>
<dbReference type="Gene3D" id="3.30.565.10">
    <property type="entry name" value="Histidine kinase-like ATPase, C-terminal domain"/>
    <property type="match status" value="1"/>
</dbReference>
<dbReference type="InterPro" id="IPR003660">
    <property type="entry name" value="HAMP_dom"/>
</dbReference>
<dbReference type="PROSITE" id="PS50885">
    <property type="entry name" value="HAMP"/>
    <property type="match status" value="1"/>
</dbReference>
<keyword evidence="6" id="KW-0418">Kinase</keyword>
<proteinExistence type="predicted"/>
<evidence type="ECO:0000256" key="3">
    <source>
        <dbReference type="ARBA" id="ARBA00012438"/>
    </source>
</evidence>
<keyword evidence="12" id="KW-0067">ATP-binding</keyword>
<gene>
    <name evidence="12" type="ORF">Q8A70_08165</name>
</gene>
<feature type="transmembrane region" description="Helical" evidence="9">
    <location>
        <begin position="279"/>
        <end position="301"/>
    </location>
</feature>
<keyword evidence="7" id="KW-0175">Coiled coil</keyword>
<dbReference type="CDD" id="cd00082">
    <property type="entry name" value="HisKA"/>
    <property type="match status" value="1"/>
</dbReference>
<dbReference type="GO" id="GO:0005524">
    <property type="term" value="F:ATP binding"/>
    <property type="evidence" value="ECO:0007669"/>
    <property type="project" value="UniProtKB-KW"/>
</dbReference>
<evidence type="ECO:0000259" key="10">
    <source>
        <dbReference type="PROSITE" id="PS50109"/>
    </source>
</evidence>
<keyword evidence="9" id="KW-1133">Transmembrane helix</keyword>
<feature type="domain" description="HAMP" evidence="11">
    <location>
        <begin position="299"/>
        <end position="352"/>
    </location>
</feature>
<dbReference type="CDD" id="cd12914">
    <property type="entry name" value="PDC1_DGC_like"/>
    <property type="match status" value="1"/>
</dbReference>
<feature type="region of interest" description="Disordered" evidence="8">
    <location>
        <begin position="602"/>
        <end position="624"/>
    </location>
</feature>
<keyword evidence="12" id="KW-0547">Nucleotide-binding</keyword>
<dbReference type="InterPro" id="IPR005467">
    <property type="entry name" value="His_kinase_dom"/>
</dbReference>
<dbReference type="PRINTS" id="PR00344">
    <property type="entry name" value="BCTRLSENSOR"/>
</dbReference>
<feature type="domain" description="Histidine kinase" evidence="10">
    <location>
        <begin position="376"/>
        <end position="599"/>
    </location>
</feature>
<dbReference type="PROSITE" id="PS50109">
    <property type="entry name" value="HIS_KIN"/>
    <property type="match status" value="1"/>
</dbReference>
<dbReference type="InterPro" id="IPR036890">
    <property type="entry name" value="HATPase_C_sf"/>
</dbReference>
<evidence type="ECO:0000256" key="8">
    <source>
        <dbReference type="SAM" id="MobiDB-lite"/>
    </source>
</evidence>
<protein>
    <recommendedName>
        <fullName evidence="3">histidine kinase</fullName>
        <ecNumber evidence="3">2.7.13.3</ecNumber>
    </recommendedName>
</protein>
<dbReference type="SUPFAM" id="SSF47384">
    <property type="entry name" value="Homodimeric domain of signal transducing histidine kinase"/>
    <property type="match status" value="1"/>
</dbReference>
<dbReference type="PANTHER" id="PTHR43065">
    <property type="entry name" value="SENSOR HISTIDINE KINASE"/>
    <property type="match status" value="1"/>
</dbReference>
<keyword evidence="9" id="KW-0472">Membrane</keyword>
<feature type="transmembrane region" description="Helical" evidence="9">
    <location>
        <begin position="7"/>
        <end position="28"/>
    </location>
</feature>
<evidence type="ECO:0000256" key="6">
    <source>
        <dbReference type="ARBA" id="ARBA00022777"/>
    </source>
</evidence>
<dbReference type="Gene3D" id="3.30.450.20">
    <property type="entry name" value="PAS domain"/>
    <property type="match status" value="1"/>
</dbReference>
<keyword evidence="5" id="KW-0808">Transferase</keyword>
<dbReference type="Gene3D" id="1.10.287.130">
    <property type="match status" value="1"/>
</dbReference>
<sequence length="624" mass="66814">MSLRTRLQLLVTLAVLIPALFVCIRFWFDRASRIETAKQNLSVIADDLGKTLDEKILGSVQLLYGLARARDLDTTDRAACSNFLSAVREEHPLYTGILTINPDGSLFCDSINTGRNLDLRDRKYFQQASAPNGSIALEPVFGRLTGIAVLQVAYAAREPDGRLKFVLLASLNLEKFVHDRAQRGIEVLLMDLGGRVLAWTAPEDRAVYRGTSLAEQPLFAFAGAHHAGGFGEVAGVAGTTQVWAADSLPAIRRAGLQILVGESGDALVAPANDRLIQDLIILALVASLLFIGVWLLVELGIRRQISRMVDMAQQLGAGNPQARILPPFPGDELGGLMRVLNGTAESLERQSADIKELNRKIHQAQKMEAIGQFTGGVAHDFNNMLTVILGNAEALTEKLAHNPDLRQRAELVTAAAESSARMTRSLLAFARQQPLEPRPTDVNNLITEMEGLLAQSVGPKIDLRFDLDPAAALALVDAGQLQTAILNLAINARDAMPSGGSVTVETGDAYLDASCAESADDLVVGDYVMIAVADSGSGMEPKVLAQACEPFFTTKDVGKGTGLGLSIVYGFVKQSGGHIKINSEVGHGTVVKLFLPRAAARNAGPETKASRRPAQHPTEAVSST</sequence>
<name>A0ABU0YIU7_9PROT</name>
<evidence type="ECO:0000256" key="4">
    <source>
        <dbReference type="ARBA" id="ARBA00022553"/>
    </source>
</evidence>
<comment type="caution">
    <text evidence="12">The sequence shown here is derived from an EMBL/GenBank/DDBJ whole genome shotgun (WGS) entry which is preliminary data.</text>
</comment>
<reference evidence="13" key="1">
    <citation type="submission" date="2023-08" db="EMBL/GenBank/DDBJ databases">
        <title>Rhodospirillaceae gen. nov., a novel taxon isolated from the Yangtze River Yuezi River estuary sludge.</title>
        <authorList>
            <person name="Ruan L."/>
        </authorList>
    </citation>
    <scope>NUCLEOTIDE SEQUENCE [LARGE SCALE GENOMIC DNA]</scope>
    <source>
        <strain evidence="13">R-7</strain>
    </source>
</reference>
<evidence type="ECO:0000313" key="13">
    <source>
        <dbReference type="Proteomes" id="UP001230156"/>
    </source>
</evidence>
<comment type="subcellular location">
    <subcellularLocation>
        <location evidence="2">Membrane</location>
    </subcellularLocation>
</comment>